<dbReference type="EMBL" id="JABSTQ010011466">
    <property type="protein sequence ID" value="KAG0411039.1"/>
    <property type="molecule type" value="Genomic_DNA"/>
</dbReference>
<gene>
    <name evidence="1" type="ORF">HPB47_011849</name>
</gene>
<reference evidence="1 2" key="1">
    <citation type="journal article" date="2020" name="Cell">
        <title>Large-Scale Comparative Analyses of Tick Genomes Elucidate Their Genetic Diversity and Vector Capacities.</title>
        <authorList>
            <consortium name="Tick Genome and Microbiome Consortium (TIGMIC)"/>
            <person name="Jia N."/>
            <person name="Wang J."/>
            <person name="Shi W."/>
            <person name="Du L."/>
            <person name="Sun Y."/>
            <person name="Zhan W."/>
            <person name="Jiang J.F."/>
            <person name="Wang Q."/>
            <person name="Zhang B."/>
            <person name="Ji P."/>
            <person name="Bell-Sakyi L."/>
            <person name="Cui X.M."/>
            <person name="Yuan T.T."/>
            <person name="Jiang B.G."/>
            <person name="Yang W.F."/>
            <person name="Lam T.T."/>
            <person name="Chang Q.C."/>
            <person name="Ding S.J."/>
            <person name="Wang X.J."/>
            <person name="Zhu J.G."/>
            <person name="Ruan X.D."/>
            <person name="Zhao L."/>
            <person name="Wei J.T."/>
            <person name="Ye R.Z."/>
            <person name="Que T.C."/>
            <person name="Du C.H."/>
            <person name="Zhou Y.H."/>
            <person name="Cheng J.X."/>
            <person name="Dai P.F."/>
            <person name="Guo W.B."/>
            <person name="Han X.H."/>
            <person name="Huang E.J."/>
            <person name="Li L.F."/>
            <person name="Wei W."/>
            <person name="Gao Y.C."/>
            <person name="Liu J.Z."/>
            <person name="Shao H.Z."/>
            <person name="Wang X."/>
            <person name="Wang C.C."/>
            <person name="Yang T.C."/>
            <person name="Huo Q.B."/>
            <person name="Li W."/>
            <person name="Chen H.Y."/>
            <person name="Chen S.E."/>
            <person name="Zhou L.G."/>
            <person name="Ni X.B."/>
            <person name="Tian J.H."/>
            <person name="Sheng Y."/>
            <person name="Liu T."/>
            <person name="Pan Y.S."/>
            <person name="Xia L.Y."/>
            <person name="Li J."/>
            <person name="Zhao F."/>
            <person name="Cao W.C."/>
        </authorList>
    </citation>
    <scope>NUCLEOTIDE SEQUENCE [LARGE SCALE GENOMIC DNA]</scope>
    <source>
        <strain evidence="1">Iper-2018</strain>
    </source>
</reference>
<dbReference type="Proteomes" id="UP000805193">
    <property type="component" value="Unassembled WGS sequence"/>
</dbReference>
<organism evidence="1 2">
    <name type="scientific">Ixodes persulcatus</name>
    <name type="common">Taiga tick</name>
    <dbReference type="NCBI Taxonomy" id="34615"/>
    <lineage>
        <taxon>Eukaryota</taxon>
        <taxon>Metazoa</taxon>
        <taxon>Ecdysozoa</taxon>
        <taxon>Arthropoda</taxon>
        <taxon>Chelicerata</taxon>
        <taxon>Arachnida</taxon>
        <taxon>Acari</taxon>
        <taxon>Parasitiformes</taxon>
        <taxon>Ixodida</taxon>
        <taxon>Ixodoidea</taxon>
        <taxon>Ixodidae</taxon>
        <taxon>Ixodinae</taxon>
        <taxon>Ixodes</taxon>
    </lineage>
</organism>
<protein>
    <submittedName>
        <fullName evidence="1">Uncharacterized protein</fullName>
    </submittedName>
</protein>
<evidence type="ECO:0000313" key="2">
    <source>
        <dbReference type="Proteomes" id="UP000805193"/>
    </source>
</evidence>
<evidence type="ECO:0000313" key="1">
    <source>
        <dbReference type="EMBL" id="KAG0411039.1"/>
    </source>
</evidence>
<feature type="non-terminal residue" evidence="1">
    <location>
        <position position="1"/>
    </location>
</feature>
<keyword evidence="2" id="KW-1185">Reference proteome</keyword>
<sequence length="130" mass="14574">NSSQQSSLEKCITRARSSRQDADDIPHQFCRALCHAGIPLHQADGPLGSLFRSKRPAARTMPAAVKRLYWKYLHEVSEKDVATISSSMKDRPIFNTVDESPELRGRPAVAVLATFYDDDLPGRKTLMIDF</sequence>
<comment type="caution">
    <text evidence="1">The sequence shown here is derived from an EMBL/GenBank/DDBJ whole genome shotgun (WGS) entry which is preliminary data.</text>
</comment>
<name>A0AC60NVA0_IXOPE</name>
<accession>A0AC60NVA0</accession>
<proteinExistence type="predicted"/>
<feature type="non-terminal residue" evidence="1">
    <location>
        <position position="130"/>
    </location>
</feature>